<dbReference type="GO" id="GO:0042803">
    <property type="term" value="F:protein homodimerization activity"/>
    <property type="evidence" value="ECO:0007669"/>
    <property type="project" value="InterPro"/>
</dbReference>
<dbReference type="InterPro" id="IPR000740">
    <property type="entry name" value="GrpE"/>
</dbReference>
<keyword evidence="7" id="KW-1185">Reference proteome</keyword>
<comment type="subunit">
    <text evidence="3">Homodimer.</text>
</comment>
<dbReference type="KEGG" id="vin:AKJ08_1994"/>
<keyword evidence="2 3" id="KW-0143">Chaperone</keyword>
<gene>
    <name evidence="3" type="primary">grpE</name>
    <name evidence="6" type="ORF">AKJ08_1994</name>
</gene>
<dbReference type="SUPFAM" id="SSF51064">
    <property type="entry name" value="Head domain of nucleotide exchange factor GrpE"/>
    <property type="match status" value="1"/>
</dbReference>
<dbReference type="GO" id="GO:0000774">
    <property type="term" value="F:adenyl-nucleotide exchange factor activity"/>
    <property type="evidence" value="ECO:0007669"/>
    <property type="project" value="InterPro"/>
</dbReference>
<keyword evidence="3" id="KW-0963">Cytoplasm</keyword>
<dbReference type="PRINTS" id="PR00773">
    <property type="entry name" value="GRPEPROTEIN"/>
</dbReference>
<keyword evidence="3 6" id="KW-0346">Stress response</keyword>
<feature type="compositionally biased region" description="Basic and acidic residues" evidence="5">
    <location>
        <begin position="1"/>
        <end position="19"/>
    </location>
</feature>
<comment type="function">
    <text evidence="3">Participates actively in the response to hyperosmotic and heat shock by preventing the aggregation of stress-denatured proteins, in association with DnaK and GrpE. It is the nucleotide exchange factor for DnaK and may function as a thermosensor. Unfolded proteins bind initially to DnaJ; upon interaction with the DnaJ-bound protein, DnaK hydrolyzes its bound ATP, resulting in the formation of a stable complex. GrpE releases ADP from DnaK; ATP binding to DnaK triggers the release of the substrate protein, thus completing the reaction cycle. Several rounds of ATP-dependent interactions between DnaJ, DnaK and GrpE are required for fully efficient folding.</text>
</comment>
<dbReference type="PANTHER" id="PTHR21237">
    <property type="entry name" value="GRPE PROTEIN"/>
    <property type="match status" value="1"/>
</dbReference>
<evidence type="ECO:0000313" key="6">
    <source>
        <dbReference type="EMBL" id="AKU91607.1"/>
    </source>
</evidence>
<dbReference type="CDD" id="cd00446">
    <property type="entry name" value="GrpE"/>
    <property type="match status" value="1"/>
</dbReference>
<evidence type="ECO:0000256" key="5">
    <source>
        <dbReference type="SAM" id="MobiDB-lite"/>
    </source>
</evidence>
<dbReference type="InterPro" id="IPR013805">
    <property type="entry name" value="GrpE_CC"/>
</dbReference>
<feature type="region of interest" description="Disordered" evidence="5">
    <location>
        <begin position="1"/>
        <end position="33"/>
    </location>
</feature>
<evidence type="ECO:0000313" key="7">
    <source>
        <dbReference type="Proteomes" id="UP000055590"/>
    </source>
</evidence>
<dbReference type="GO" id="GO:0051087">
    <property type="term" value="F:protein-folding chaperone binding"/>
    <property type="evidence" value="ECO:0007669"/>
    <property type="project" value="InterPro"/>
</dbReference>
<evidence type="ECO:0000256" key="2">
    <source>
        <dbReference type="ARBA" id="ARBA00023186"/>
    </source>
</evidence>
<proteinExistence type="inferred from homology"/>
<dbReference type="Proteomes" id="UP000055590">
    <property type="component" value="Chromosome"/>
</dbReference>
<dbReference type="EMBL" id="CP012332">
    <property type="protein sequence ID" value="AKU91607.1"/>
    <property type="molecule type" value="Genomic_DNA"/>
</dbReference>
<dbReference type="Gene3D" id="2.30.22.10">
    <property type="entry name" value="Head domain of nucleotide exchange factor GrpE"/>
    <property type="match status" value="1"/>
</dbReference>
<comment type="similarity">
    <text evidence="1 3 4">Belongs to the GrpE family.</text>
</comment>
<dbReference type="GO" id="GO:0006457">
    <property type="term" value="P:protein folding"/>
    <property type="evidence" value="ECO:0007669"/>
    <property type="project" value="InterPro"/>
</dbReference>
<evidence type="ECO:0000256" key="1">
    <source>
        <dbReference type="ARBA" id="ARBA00009054"/>
    </source>
</evidence>
<comment type="subcellular location">
    <subcellularLocation>
        <location evidence="3">Cytoplasm</location>
    </subcellularLocation>
</comment>
<name>A0A0K1PDM4_9BACT</name>
<reference evidence="6 7" key="1">
    <citation type="submission" date="2015-08" db="EMBL/GenBank/DDBJ databases">
        <authorList>
            <person name="Babu N.S."/>
            <person name="Beckwith C.J."/>
            <person name="Beseler K.G."/>
            <person name="Brison A."/>
            <person name="Carone J.V."/>
            <person name="Caskin T.P."/>
            <person name="Diamond M."/>
            <person name="Durham M.E."/>
            <person name="Foxe J.M."/>
            <person name="Go M."/>
            <person name="Henderson B.A."/>
            <person name="Jones I.B."/>
            <person name="McGettigan J.A."/>
            <person name="Micheletti S.J."/>
            <person name="Nasrallah M.E."/>
            <person name="Ortiz D."/>
            <person name="Piller C.R."/>
            <person name="Privatt S.R."/>
            <person name="Schneider S.L."/>
            <person name="Sharp S."/>
            <person name="Smith T.C."/>
            <person name="Stanton J.D."/>
            <person name="Ullery H.E."/>
            <person name="Wilson R.J."/>
            <person name="Serrano M.G."/>
            <person name="Buck G."/>
            <person name="Lee V."/>
            <person name="Wang Y."/>
            <person name="Carvalho R."/>
            <person name="Voegtly L."/>
            <person name="Shi R."/>
            <person name="Duckworth R."/>
            <person name="Johnson A."/>
            <person name="Loviza R."/>
            <person name="Walstead R."/>
            <person name="Shah Z."/>
            <person name="Kiflezghi M."/>
            <person name="Wade K."/>
            <person name="Ball S.L."/>
            <person name="Bradley K.W."/>
            <person name="Asai D.J."/>
            <person name="Bowman C.A."/>
            <person name="Russell D.A."/>
            <person name="Pope W.H."/>
            <person name="Jacobs-Sera D."/>
            <person name="Hendrix R.W."/>
            <person name="Hatfull G.F."/>
        </authorList>
    </citation>
    <scope>NUCLEOTIDE SEQUENCE [LARGE SCALE GENOMIC DNA]</scope>
    <source>
        <strain evidence="6 7">DSM 27710</strain>
    </source>
</reference>
<dbReference type="OrthoDB" id="9789811at2"/>
<dbReference type="HAMAP" id="MF_01151">
    <property type="entry name" value="GrpE"/>
    <property type="match status" value="1"/>
</dbReference>
<dbReference type="RefSeq" id="WP_050725898.1">
    <property type="nucleotide sequence ID" value="NZ_CP012332.1"/>
</dbReference>
<accession>A0A0K1PDM4</accession>
<dbReference type="InterPro" id="IPR009012">
    <property type="entry name" value="GrpE_head"/>
</dbReference>
<organism evidence="6 7">
    <name type="scientific">Vulgatibacter incomptus</name>
    <dbReference type="NCBI Taxonomy" id="1391653"/>
    <lineage>
        <taxon>Bacteria</taxon>
        <taxon>Pseudomonadati</taxon>
        <taxon>Myxococcota</taxon>
        <taxon>Myxococcia</taxon>
        <taxon>Myxococcales</taxon>
        <taxon>Cystobacterineae</taxon>
        <taxon>Vulgatibacteraceae</taxon>
        <taxon>Vulgatibacter</taxon>
    </lineage>
</organism>
<dbReference type="AlphaFoldDB" id="A0A0K1PDM4"/>
<dbReference type="PANTHER" id="PTHR21237:SF23">
    <property type="entry name" value="GRPE PROTEIN HOMOLOG, MITOCHONDRIAL"/>
    <property type="match status" value="1"/>
</dbReference>
<dbReference type="SUPFAM" id="SSF58014">
    <property type="entry name" value="Coiled-coil domain of nucleotide exchange factor GrpE"/>
    <property type="match status" value="1"/>
</dbReference>
<evidence type="ECO:0000256" key="3">
    <source>
        <dbReference type="HAMAP-Rule" id="MF_01151"/>
    </source>
</evidence>
<dbReference type="Gene3D" id="3.90.20.20">
    <property type="match status" value="1"/>
</dbReference>
<dbReference type="STRING" id="1391653.AKJ08_1994"/>
<protein>
    <recommendedName>
        <fullName evidence="3">Protein GrpE</fullName>
    </recommendedName>
    <alternativeName>
        <fullName evidence="3">HSP-70 cofactor</fullName>
    </alternativeName>
</protein>
<sequence>MENPEETQKPTETSEERVAEASSDELDSLRGQLDAKSKRIDELSRAYADALNDRESFKRRMEREKDRQVERAQADSATLLLDAMDDLRRALASSTKDAAALAEGVRLIADALQRRLEGVGVVPVHAEGQVFDPLVHEAVDMVPTNDRESDGVVIEEIRGGWKIGEKVIRPVRVRVARYVPGPEGAA</sequence>
<dbReference type="Pfam" id="PF01025">
    <property type="entry name" value="GrpE"/>
    <property type="match status" value="1"/>
</dbReference>
<evidence type="ECO:0000256" key="4">
    <source>
        <dbReference type="RuleBase" id="RU004478"/>
    </source>
</evidence>
<dbReference type="GO" id="GO:0051082">
    <property type="term" value="F:unfolded protein binding"/>
    <property type="evidence" value="ECO:0007669"/>
    <property type="project" value="TreeGrafter"/>
</dbReference>
<dbReference type="GO" id="GO:0005737">
    <property type="term" value="C:cytoplasm"/>
    <property type="evidence" value="ECO:0007669"/>
    <property type="project" value="UniProtKB-SubCell"/>
</dbReference>